<evidence type="ECO:0000313" key="2">
    <source>
        <dbReference type="Proteomes" id="UP000000759"/>
    </source>
</evidence>
<name>B7FT43_PHATC</name>
<dbReference type="Proteomes" id="UP000000759">
    <property type="component" value="Chromosome 2"/>
</dbReference>
<accession>B7FT43</accession>
<dbReference type="HOGENOM" id="CLU_1036103_0_0_1"/>
<protein>
    <submittedName>
        <fullName evidence="1">Uncharacterized protein</fullName>
    </submittedName>
</protein>
<dbReference type="EMBL" id="CM000606">
    <property type="protein sequence ID" value="EEC50907.1"/>
    <property type="molecule type" value="Genomic_DNA"/>
</dbReference>
<dbReference type="RefSeq" id="XP_002178093.1">
    <property type="nucleotide sequence ID" value="XM_002178057.1"/>
</dbReference>
<sequence>MSLVHAAKIKEMDVEKQSLMKTKAVGPIKAAPRLLSNKTCRQRADTVQPPCSTTEEKPTAQESLFFPYQKNTHRCKTEIPTMIVAIAGGDRCVAKLDSSAHKVKLRDRNATRYGVYLGSKVWNRASRDLHDYRLVTRSCNSSLLGRPLQGPPPLWRPSAVPHDPFTVCTSRSLTQRAISPMSVTSDTSNDDISFAGKEVGLRGVSRVMKPRFGPKFTTQHPHFNGSKCMHHMLSTDERIFLEAAARLATYGKSNYFVEGRGAGSLVELG</sequence>
<evidence type="ECO:0000313" key="1">
    <source>
        <dbReference type="EMBL" id="EEC50907.1"/>
    </source>
</evidence>
<dbReference type="PaxDb" id="2850-Phatr43687"/>
<dbReference type="GeneID" id="7196990"/>
<reference evidence="2" key="2">
    <citation type="submission" date="2008-08" db="EMBL/GenBank/DDBJ databases">
        <authorList>
            <consortium name="Diatom Consortium"/>
            <person name="Grigoriev I."/>
            <person name="Grimwood J."/>
            <person name="Kuo A."/>
            <person name="Otillar R.P."/>
            <person name="Salamov A."/>
            <person name="Detter J.C."/>
            <person name="Lindquist E."/>
            <person name="Shapiro H."/>
            <person name="Lucas S."/>
            <person name="Glavina del Rio T."/>
            <person name="Pitluck S."/>
            <person name="Rokhsar D."/>
            <person name="Bowler C."/>
        </authorList>
    </citation>
    <scope>GENOME REANNOTATION</scope>
    <source>
        <strain evidence="2">CCAP 1055/1</strain>
    </source>
</reference>
<organism evidence="1 2">
    <name type="scientific">Phaeodactylum tricornutum (strain CCAP 1055/1)</name>
    <dbReference type="NCBI Taxonomy" id="556484"/>
    <lineage>
        <taxon>Eukaryota</taxon>
        <taxon>Sar</taxon>
        <taxon>Stramenopiles</taxon>
        <taxon>Ochrophyta</taxon>
        <taxon>Bacillariophyta</taxon>
        <taxon>Bacillariophyceae</taxon>
        <taxon>Bacillariophycidae</taxon>
        <taxon>Naviculales</taxon>
        <taxon>Phaeodactylaceae</taxon>
        <taxon>Phaeodactylum</taxon>
    </lineage>
</organism>
<keyword evidence="2" id="KW-1185">Reference proteome</keyword>
<dbReference type="AlphaFoldDB" id="B7FT43"/>
<dbReference type="InParanoid" id="B7FT43"/>
<reference evidence="1 2" key="1">
    <citation type="journal article" date="2008" name="Nature">
        <title>The Phaeodactylum genome reveals the evolutionary history of diatom genomes.</title>
        <authorList>
            <person name="Bowler C."/>
            <person name="Allen A.E."/>
            <person name="Badger J.H."/>
            <person name="Grimwood J."/>
            <person name="Jabbari K."/>
            <person name="Kuo A."/>
            <person name="Maheswari U."/>
            <person name="Martens C."/>
            <person name="Maumus F."/>
            <person name="Otillar R.P."/>
            <person name="Rayko E."/>
            <person name="Salamov A."/>
            <person name="Vandepoele K."/>
            <person name="Beszteri B."/>
            <person name="Gruber A."/>
            <person name="Heijde M."/>
            <person name="Katinka M."/>
            <person name="Mock T."/>
            <person name="Valentin K."/>
            <person name="Verret F."/>
            <person name="Berges J.A."/>
            <person name="Brownlee C."/>
            <person name="Cadoret J.P."/>
            <person name="Chiovitti A."/>
            <person name="Choi C.J."/>
            <person name="Coesel S."/>
            <person name="De Martino A."/>
            <person name="Detter J.C."/>
            <person name="Durkin C."/>
            <person name="Falciatore A."/>
            <person name="Fournet J."/>
            <person name="Haruta M."/>
            <person name="Huysman M.J."/>
            <person name="Jenkins B.D."/>
            <person name="Jiroutova K."/>
            <person name="Jorgensen R.E."/>
            <person name="Joubert Y."/>
            <person name="Kaplan A."/>
            <person name="Kroger N."/>
            <person name="Kroth P.G."/>
            <person name="La Roche J."/>
            <person name="Lindquist E."/>
            <person name="Lommer M."/>
            <person name="Martin-Jezequel V."/>
            <person name="Lopez P.J."/>
            <person name="Lucas S."/>
            <person name="Mangogna M."/>
            <person name="McGinnis K."/>
            <person name="Medlin L.K."/>
            <person name="Montsant A."/>
            <person name="Oudot-Le Secq M.P."/>
            <person name="Napoli C."/>
            <person name="Obornik M."/>
            <person name="Parker M.S."/>
            <person name="Petit J.L."/>
            <person name="Porcel B.M."/>
            <person name="Poulsen N."/>
            <person name="Robison M."/>
            <person name="Rychlewski L."/>
            <person name="Rynearson T.A."/>
            <person name="Schmutz J."/>
            <person name="Shapiro H."/>
            <person name="Siaut M."/>
            <person name="Stanley M."/>
            <person name="Sussman M.R."/>
            <person name="Taylor A.R."/>
            <person name="Vardi A."/>
            <person name="von Dassow P."/>
            <person name="Vyverman W."/>
            <person name="Willis A."/>
            <person name="Wyrwicz L.S."/>
            <person name="Rokhsar D.S."/>
            <person name="Weissenbach J."/>
            <person name="Armbrust E.V."/>
            <person name="Green B.R."/>
            <person name="Van de Peer Y."/>
            <person name="Grigoriev I.V."/>
        </authorList>
    </citation>
    <scope>NUCLEOTIDE SEQUENCE [LARGE SCALE GENOMIC DNA]</scope>
    <source>
        <strain evidence="1 2">CCAP 1055/1</strain>
    </source>
</reference>
<dbReference type="KEGG" id="pti:PHATRDRAFT_43687"/>
<gene>
    <name evidence="1" type="ORF">PHATRDRAFT_43687</name>
</gene>
<proteinExistence type="predicted"/>